<proteinExistence type="predicted"/>
<comment type="caution">
    <text evidence="2">The sequence shown here is derived from an EMBL/GenBank/DDBJ whole genome shotgun (WGS) entry which is preliminary data.</text>
</comment>
<sequence>MSASTANSHPSTSTANSQVFWNSFNAVGGTPSNQAAPNVSCALDIAALANTQLSSRSAQPRDSLVASTLSGVAGTTSPQVYASAPGKDQDVCIGVAPHPPRTTYTPFEAPFGGIAETSHPT</sequence>
<keyword evidence="3" id="KW-1185">Reference proteome</keyword>
<evidence type="ECO:0000256" key="1">
    <source>
        <dbReference type="SAM" id="MobiDB-lite"/>
    </source>
</evidence>
<dbReference type="Proteomes" id="UP000799776">
    <property type="component" value="Unassembled WGS sequence"/>
</dbReference>
<dbReference type="EMBL" id="ML978745">
    <property type="protein sequence ID" value="KAF2084140.1"/>
    <property type="molecule type" value="Genomic_DNA"/>
</dbReference>
<dbReference type="AlphaFoldDB" id="A0A9P4HRS1"/>
<name>A0A9P4HRS1_9PEZI</name>
<protein>
    <submittedName>
        <fullName evidence="2">Uncharacterized protein</fullName>
    </submittedName>
</protein>
<accession>A0A9P4HRS1</accession>
<gene>
    <name evidence="2" type="ORF">K490DRAFT_59853</name>
</gene>
<feature type="region of interest" description="Disordered" evidence="1">
    <location>
        <begin position="98"/>
        <end position="121"/>
    </location>
</feature>
<evidence type="ECO:0000313" key="3">
    <source>
        <dbReference type="Proteomes" id="UP000799776"/>
    </source>
</evidence>
<organism evidence="2 3">
    <name type="scientific">Saccharata proteae CBS 121410</name>
    <dbReference type="NCBI Taxonomy" id="1314787"/>
    <lineage>
        <taxon>Eukaryota</taxon>
        <taxon>Fungi</taxon>
        <taxon>Dikarya</taxon>
        <taxon>Ascomycota</taxon>
        <taxon>Pezizomycotina</taxon>
        <taxon>Dothideomycetes</taxon>
        <taxon>Dothideomycetes incertae sedis</taxon>
        <taxon>Botryosphaeriales</taxon>
        <taxon>Saccharataceae</taxon>
        <taxon>Saccharata</taxon>
    </lineage>
</organism>
<reference evidence="2" key="1">
    <citation type="journal article" date="2020" name="Stud. Mycol.">
        <title>101 Dothideomycetes genomes: a test case for predicting lifestyles and emergence of pathogens.</title>
        <authorList>
            <person name="Haridas S."/>
            <person name="Albert R."/>
            <person name="Binder M."/>
            <person name="Bloem J."/>
            <person name="Labutti K."/>
            <person name="Salamov A."/>
            <person name="Andreopoulos B."/>
            <person name="Baker S."/>
            <person name="Barry K."/>
            <person name="Bills G."/>
            <person name="Bluhm B."/>
            <person name="Cannon C."/>
            <person name="Castanera R."/>
            <person name="Culley D."/>
            <person name="Daum C."/>
            <person name="Ezra D."/>
            <person name="Gonzalez J."/>
            <person name="Henrissat B."/>
            <person name="Kuo A."/>
            <person name="Liang C."/>
            <person name="Lipzen A."/>
            <person name="Lutzoni F."/>
            <person name="Magnuson J."/>
            <person name="Mondo S."/>
            <person name="Nolan M."/>
            <person name="Ohm R."/>
            <person name="Pangilinan J."/>
            <person name="Park H.-J."/>
            <person name="Ramirez L."/>
            <person name="Alfaro M."/>
            <person name="Sun H."/>
            <person name="Tritt A."/>
            <person name="Yoshinaga Y."/>
            <person name="Zwiers L.-H."/>
            <person name="Turgeon B."/>
            <person name="Goodwin S."/>
            <person name="Spatafora J."/>
            <person name="Crous P."/>
            <person name="Grigoriev I."/>
        </authorList>
    </citation>
    <scope>NUCLEOTIDE SEQUENCE</scope>
    <source>
        <strain evidence="2">CBS 121410</strain>
    </source>
</reference>
<evidence type="ECO:0000313" key="2">
    <source>
        <dbReference type="EMBL" id="KAF2084140.1"/>
    </source>
</evidence>